<evidence type="ECO:0000313" key="2">
    <source>
        <dbReference type="EMBL" id="MBC3536397.1"/>
    </source>
</evidence>
<reference evidence="2 3" key="1">
    <citation type="submission" date="2020-08" db="EMBL/GenBank/DDBJ databases">
        <authorList>
            <person name="Liu C."/>
            <person name="Sun Q."/>
        </authorList>
    </citation>
    <scope>NUCLEOTIDE SEQUENCE [LARGE SCALE GENOMIC DNA]</scope>
    <source>
        <strain evidence="2 3">NSJ-59</strain>
    </source>
</reference>
<protein>
    <submittedName>
        <fullName evidence="2">Glycosyltransferase family 25 protein</fullName>
    </submittedName>
</protein>
<comment type="caution">
    <text evidence="2">The sequence shown here is derived from an EMBL/GenBank/DDBJ whole genome shotgun (WGS) entry which is preliminary data.</text>
</comment>
<dbReference type="RefSeq" id="WP_186502557.1">
    <property type="nucleotide sequence ID" value="NZ_JACOGK010000008.1"/>
</dbReference>
<proteinExistence type="predicted"/>
<feature type="domain" description="Glycosyl transferase family 25" evidence="1">
    <location>
        <begin position="6"/>
        <end position="172"/>
    </location>
</feature>
<organism evidence="2 3">
    <name type="scientific">Megasphaera hominis</name>
    <dbReference type="NCBI Taxonomy" id="159836"/>
    <lineage>
        <taxon>Bacteria</taxon>
        <taxon>Bacillati</taxon>
        <taxon>Bacillota</taxon>
        <taxon>Negativicutes</taxon>
        <taxon>Veillonellales</taxon>
        <taxon>Veillonellaceae</taxon>
        <taxon>Megasphaera</taxon>
    </lineage>
</organism>
<dbReference type="CDD" id="cd06532">
    <property type="entry name" value="Glyco_transf_25"/>
    <property type="match status" value="1"/>
</dbReference>
<keyword evidence="3" id="KW-1185">Reference proteome</keyword>
<dbReference type="Proteomes" id="UP000606870">
    <property type="component" value="Unassembled WGS sequence"/>
</dbReference>
<accession>A0ABR6VGG7</accession>
<dbReference type="EMBL" id="JACOGK010000008">
    <property type="protein sequence ID" value="MBC3536397.1"/>
    <property type="molecule type" value="Genomic_DNA"/>
</dbReference>
<gene>
    <name evidence="2" type="ORF">H8J70_03915</name>
</gene>
<sequence>MSNFYHYVISAKNAEDRRASILSNFQTHGIEPQFFEAILGNALSKEQLRVLDVDAGLMSLGEMGCALSHLAIYKKMLDSQKPYVFVFEDDAYLTNDFFHDLPDLKKFMDTHTEPMVLLLYKAIAHTKLVVAKDNKPFILRALGGSCAHGYVINRKAAENILRLQNPPKIEIDAWAQYMKLNLLNIYCMEEMLVKLNELHAKDSLIETIDSREMKDSKYLKMMRKQWLQQFYNHLSLDEKLLIQGKRFWRHIQEFYYDKETPAK</sequence>
<evidence type="ECO:0000259" key="1">
    <source>
        <dbReference type="Pfam" id="PF01755"/>
    </source>
</evidence>
<dbReference type="InterPro" id="IPR002654">
    <property type="entry name" value="Glyco_trans_25"/>
</dbReference>
<name>A0ABR6VGG7_9FIRM</name>
<dbReference type="Pfam" id="PF01755">
    <property type="entry name" value="Glyco_transf_25"/>
    <property type="match status" value="1"/>
</dbReference>
<evidence type="ECO:0000313" key="3">
    <source>
        <dbReference type="Proteomes" id="UP000606870"/>
    </source>
</evidence>